<dbReference type="SMART" id="SM00220">
    <property type="entry name" value="S_TKc"/>
    <property type="match status" value="1"/>
</dbReference>
<gene>
    <name evidence="8" type="ORF">Vretifemale_2707</name>
</gene>
<evidence type="ECO:0000259" key="7">
    <source>
        <dbReference type="PROSITE" id="PS50011"/>
    </source>
</evidence>
<feature type="region of interest" description="Disordered" evidence="6">
    <location>
        <begin position="547"/>
        <end position="592"/>
    </location>
</feature>
<feature type="region of interest" description="Disordered" evidence="6">
    <location>
        <begin position="790"/>
        <end position="840"/>
    </location>
</feature>
<keyword evidence="3" id="KW-0547">Nucleotide-binding</keyword>
<feature type="compositionally biased region" description="Low complexity" evidence="6">
    <location>
        <begin position="895"/>
        <end position="908"/>
    </location>
</feature>
<dbReference type="GO" id="GO:0005524">
    <property type="term" value="F:ATP binding"/>
    <property type="evidence" value="ECO:0007669"/>
    <property type="project" value="UniProtKB-KW"/>
</dbReference>
<accession>A0A8J4C0Z3</accession>
<dbReference type="Gene3D" id="3.30.200.20">
    <property type="entry name" value="Phosphorylase Kinase, domain 1"/>
    <property type="match status" value="1"/>
</dbReference>
<dbReference type="OrthoDB" id="5796923at2759"/>
<dbReference type="InterPro" id="IPR050117">
    <property type="entry name" value="MAPK"/>
</dbReference>
<keyword evidence="9" id="KW-1185">Reference proteome</keyword>
<dbReference type="Proteomes" id="UP000747110">
    <property type="component" value="Unassembled WGS sequence"/>
</dbReference>
<feature type="compositionally biased region" description="Acidic residues" evidence="6">
    <location>
        <begin position="488"/>
        <end position="498"/>
    </location>
</feature>
<feature type="compositionally biased region" description="Polar residues" evidence="6">
    <location>
        <begin position="570"/>
        <end position="581"/>
    </location>
</feature>
<evidence type="ECO:0000256" key="6">
    <source>
        <dbReference type="SAM" id="MobiDB-lite"/>
    </source>
</evidence>
<feature type="region of interest" description="Disordered" evidence="6">
    <location>
        <begin position="895"/>
        <end position="935"/>
    </location>
</feature>
<proteinExistence type="predicted"/>
<dbReference type="GO" id="GO:0004674">
    <property type="term" value="F:protein serine/threonine kinase activity"/>
    <property type="evidence" value="ECO:0007669"/>
    <property type="project" value="UniProtKB-KW"/>
</dbReference>
<feature type="domain" description="Protein kinase" evidence="7">
    <location>
        <begin position="16"/>
        <end position="311"/>
    </location>
</feature>
<evidence type="ECO:0000256" key="3">
    <source>
        <dbReference type="ARBA" id="ARBA00022741"/>
    </source>
</evidence>
<evidence type="ECO:0000256" key="5">
    <source>
        <dbReference type="ARBA" id="ARBA00022840"/>
    </source>
</evidence>
<evidence type="ECO:0000313" key="9">
    <source>
        <dbReference type="Proteomes" id="UP000747110"/>
    </source>
</evidence>
<keyword evidence="1" id="KW-0723">Serine/threonine-protein kinase</keyword>
<evidence type="ECO:0000256" key="4">
    <source>
        <dbReference type="ARBA" id="ARBA00022777"/>
    </source>
</evidence>
<dbReference type="FunFam" id="1.10.510.10:FF:000624">
    <property type="entry name" value="Mitogen-activated protein kinase"/>
    <property type="match status" value="1"/>
</dbReference>
<reference evidence="8" key="1">
    <citation type="journal article" date="2021" name="Proc. Natl. Acad. Sci. U.S.A.">
        <title>Three genomes in the algal genus Volvox reveal the fate of a haploid sex-determining region after a transition to homothallism.</title>
        <authorList>
            <person name="Yamamoto K."/>
            <person name="Hamaji T."/>
            <person name="Kawai-Toyooka H."/>
            <person name="Matsuzaki R."/>
            <person name="Takahashi F."/>
            <person name="Nishimura Y."/>
            <person name="Kawachi M."/>
            <person name="Noguchi H."/>
            <person name="Minakuchi Y."/>
            <person name="Umen J.G."/>
            <person name="Toyoda A."/>
            <person name="Nozaki H."/>
        </authorList>
    </citation>
    <scope>NUCLEOTIDE SEQUENCE</scope>
    <source>
        <strain evidence="8">NIES-3786</strain>
    </source>
</reference>
<dbReference type="AlphaFoldDB" id="A0A8J4C0Z3"/>
<feature type="non-terminal residue" evidence="8">
    <location>
        <position position="1"/>
    </location>
</feature>
<dbReference type="PANTHER" id="PTHR24055">
    <property type="entry name" value="MITOGEN-ACTIVATED PROTEIN KINASE"/>
    <property type="match status" value="1"/>
</dbReference>
<keyword evidence="4" id="KW-0418">Kinase</keyword>
<keyword evidence="5" id="KW-0067">ATP-binding</keyword>
<name>A0A8J4C0Z3_9CHLO</name>
<sequence>METTNQRKLAIAGQQLRPLGRIGEGTYACVLLASMRKSRSDADGSVASHPHESTGGLCAIKIFKSKSNEVVRLAKREVLAHTRLNGHPNIVHLRGAYKSGGGRPILLLEYCPRDLQSELRAHPAGLPASTVKLLAWQLIQAVHFMHAEKFIHRDLKPTNLLLSAEGILKVSDFGLARDAPLGDPRTGTVEEPLTNYVVTRWYRAPEILLHKPYGTAADIWSVGCTMAEMAIGTPLLPGKSSVDQIFQIWRLFGSLPQQSVATRAAQGCKSSFRNRMGERLEEPLLDVLEAALRTDPAERATAEELLRMPYFNEIPDLVVGTTLEGLYNWKDGGGVAAATASPVASTARAISLQAEELDLPSRPPPPPPPPPPLLVAADVLERDAAVCATAACTIAAGAAAPPWAPKLHTAVVEGLTSIAAVAAAAATDEPSADDFAKGGYVCEPEGIYLTGKAEDERRGATGNAATKSRKRDYHGAGDDRARGRVDDNRDDEGEGEGDNELRVANFNLFSACPRSDSVPVLAGQCGGAATTSIGLRRTASVALSTKARGNGGGASAAAGEDDYGGDGGRTTVSATGSSGSRPQFRPRTRGRVSGASIRSLFAQGKVVSPLNSWGRSQWELATANGLEAEPLQVDPGCAAAPGRTRGISTSTAVAIPEDSPFLDPLPGPSHAPLAAGNNVPSNYIPPPSLSPATIAVDIFQLPCRRNRELMEGLLVDIAVASGASGGLNSAAVASSVSGGSNSAAAAAAAAIVRPCPGLIRSYGTSSAIHSSTCALPPLVEEMSYGSAADEAEKGTFPAGSSGLDGADDGASHVMLPDLDTGGNSGPPPLPGSEAQVSSSMGSPRAGAFVLKIMSIIGVDAGNALPPSTSVAISAAAAGGTADGGTSAAAVVHRGSPAAPEPAAAELAPKSSGLGEGAKGDPYVINNAKENSRQCY</sequence>
<dbReference type="SUPFAM" id="SSF56112">
    <property type="entry name" value="Protein kinase-like (PK-like)"/>
    <property type="match status" value="1"/>
</dbReference>
<comment type="caution">
    <text evidence="8">The sequence shown here is derived from an EMBL/GenBank/DDBJ whole genome shotgun (WGS) entry which is preliminary data.</text>
</comment>
<dbReference type="PROSITE" id="PS50011">
    <property type="entry name" value="PROTEIN_KINASE_DOM"/>
    <property type="match status" value="1"/>
</dbReference>
<feature type="region of interest" description="Disordered" evidence="6">
    <location>
        <begin position="452"/>
        <end position="499"/>
    </location>
</feature>
<dbReference type="Gene3D" id="1.10.510.10">
    <property type="entry name" value="Transferase(Phosphotransferase) domain 1"/>
    <property type="match status" value="1"/>
</dbReference>
<dbReference type="InterPro" id="IPR008271">
    <property type="entry name" value="Ser/Thr_kinase_AS"/>
</dbReference>
<evidence type="ECO:0000256" key="2">
    <source>
        <dbReference type="ARBA" id="ARBA00022679"/>
    </source>
</evidence>
<keyword evidence="2" id="KW-0808">Transferase</keyword>
<dbReference type="EMBL" id="BNCP01000004">
    <property type="protein sequence ID" value="GIL72346.1"/>
    <property type="molecule type" value="Genomic_DNA"/>
</dbReference>
<protein>
    <recommendedName>
        <fullName evidence="7">Protein kinase domain-containing protein</fullName>
    </recommendedName>
</protein>
<dbReference type="Pfam" id="PF00069">
    <property type="entry name" value="Pkinase"/>
    <property type="match status" value="1"/>
</dbReference>
<evidence type="ECO:0000256" key="1">
    <source>
        <dbReference type="ARBA" id="ARBA00022527"/>
    </source>
</evidence>
<feature type="compositionally biased region" description="Basic and acidic residues" evidence="6">
    <location>
        <begin position="473"/>
        <end position="487"/>
    </location>
</feature>
<dbReference type="InterPro" id="IPR000719">
    <property type="entry name" value="Prot_kinase_dom"/>
</dbReference>
<dbReference type="PROSITE" id="PS00108">
    <property type="entry name" value="PROTEIN_KINASE_ST"/>
    <property type="match status" value="1"/>
</dbReference>
<evidence type="ECO:0000313" key="8">
    <source>
        <dbReference type="EMBL" id="GIL72346.1"/>
    </source>
</evidence>
<organism evidence="8 9">
    <name type="scientific">Volvox reticuliferus</name>
    <dbReference type="NCBI Taxonomy" id="1737510"/>
    <lineage>
        <taxon>Eukaryota</taxon>
        <taxon>Viridiplantae</taxon>
        <taxon>Chlorophyta</taxon>
        <taxon>core chlorophytes</taxon>
        <taxon>Chlorophyceae</taxon>
        <taxon>CS clade</taxon>
        <taxon>Chlamydomonadales</taxon>
        <taxon>Volvocaceae</taxon>
        <taxon>Volvox</taxon>
    </lineage>
</organism>
<dbReference type="InterPro" id="IPR011009">
    <property type="entry name" value="Kinase-like_dom_sf"/>
</dbReference>